<reference evidence="7 8" key="1">
    <citation type="journal article" date="2018" name="Sci. Data">
        <title>The draft genome sequence of cork oak.</title>
        <authorList>
            <person name="Ramos A.M."/>
            <person name="Usie A."/>
            <person name="Barbosa P."/>
            <person name="Barros P.M."/>
            <person name="Capote T."/>
            <person name="Chaves I."/>
            <person name="Simoes F."/>
            <person name="Abreu I."/>
            <person name="Carrasquinho I."/>
            <person name="Faro C."/>
            <person name="Guimaraes J.B."/>
            <person name="Mendonca D."/>
            <person name="Nobrega F."/>
            <person name="Rodrigues L."/>
            <person name="Saibo N.J.M."/>
            <person name="Varela M.C."/>
            <person name="Egas C."/>
            <person name="Matos J."/>
            <person name="Miguel C.M."/>
            <person name="Oliveira M.M."/>
            <person name="Ricardo C.P."/>
            <person name="Goncalves S."/>
        </authorList>
    </citation>
    <scope>NUCLEOTIDE SEQUENCE [LARGE SCALE GENOMIC DNA]</scope>
    <source>
        <strain evidence="8">cv. HL8</strain>
    </source>
</reference>
<evidence type="ECO:0000256" key="6">
    <source>
        <dbReference type="SAM" id="Phobius"/>
    </source>
</evidence>
<dbReference type="Gene3D" id="3.30.200.20">
    <property type="entry name" value="Phosphorylase Kinase, domain 1"/>
    <property type="match status" value="1"/>
</dbReference>
<dbReference type="GO" id="GO:0004674">
    <property type="term" value="F:protein serine/threonine kinase activity"/>
    <property type="evidence" value="ECO:0007669"/>
    <property type="project" value="UniProtKB-KW"/>
</dbReference>
<dbReference type="Proteomes" id="UP000237347">
    <property type="component" value="Unassembled WGS sequence"/>
</dbReference>
<keyword evidence="6" id="KW-0812">Transmembrane</keyword>
<dbReference type="GO" id="GO:0005524">
    <property type="term" value="F:ATP binding"/>
    <property type="evidence" value="ECO:0007669"/>
    <property type="project" value="UniProtKB-KW"/>
</dbReference>
<evidence type="ECO:0000256" key="5">
    <source>
        <dbReference type="ARBA" id="ARBA00022840"/>
    </source>
</evidence>
<dbReference type="SUPFAM" id="SSF56112">
    <property type="entry name" value="Protein kinase-like (PK-like)"/>
    <property type="match status" value="2"/>
</dbReference>
<evidence type="ECO:0000256" key="3">
    <source>
        <dbReference type="ARBA" id="ARBA00022741"/>
    </source>
</evidence>
<gene>
    <name evidence="7" type="primary">CRK24</name>
    <name evidence="7" type="ORF">CFP56_036153</name>
</gene>
<dbReference type="AlphaFoldDB" id="A0AAW0LQJ4"/>
<keyword evidence="6" id="KW-0472">Membrane</keyword>
<dbReference type="EMBL" id="PKMF04000066">
    <property type="protein sequence ID" value="KAK7853328.1"/>
    <property type="molecule type" value="Genomic_DNA"/>
</dbReference>
<keyword evidence="1" id="KW-0723">Serine/threonine-protein kinase</keyword>
<accession>A0AAW0LQJ4</accession>
<evidence type="ECO:0000313" key="7">
    <source>
        <dbReference type="EMBL" id="KAK7853328.1"/>
    </source>
</evidence>
<keyword evidence="8" id="KW-1185">Reference proteome</keyword>
<dbReference type="PANTHER" id="PTHR27002:SF1050">
    <property type="entry name" value="CYSTEINE-RICH RECEPTOR-LIKE PROTEIN KINASE 5"/>
    <property type="match status" value="1"/>
</dbReference>
<evidence type="ECO:0000256" key="2">
    <source>
        <dbReference type="ARBA" id="ARBA00022679"/>
    </source>
</evidence>
<dbReference type="PANTHER" id="PTHR27002">
    <property type="entry name" value="RECEPTOR-LIKE SERINE/THREONINE-PROTEIN KINASE SD1-8"/>
    <property type="match status" value="1"/>
</dbReference>
<keyword evidence="4" id="KW-0418">Kinase</keyword>
<proteinExistence type="predicted"/>
<keyword evidence="3" id="KW-0547">Nucleotide-binding</keyword>
<sequence length="234" mass="26431">MKHYIVYVGKSQISLQTIVVVVASIFVSALLFVAGYCYLRRRQRKKYNVIQEENAESLQFDFATIEGATNKFSDDNKLGEGGFGVVYKILSSYMNANIITSVLVQKDSDIATLLDQLVQAWKHWRDETPLELLDSTLGDSYTKNEVIRSLHIGLHCVQDNPADRPTMATVVLMLNNDSVTLPLLNDQHIFSVAEQRTTSVQTSWSQINLQANQFLIPPRKYQLLNYILASVSIV</sequence>
<organism evidence="7 8">
    <name type="scientific">Quercus suber</name>
    <name type="common">Cork oak</name>
    <dbReference type="NCBI Taxonomy" id="58331"/>
    <lineage>
        <taxon>Eukaryota</taxon>
        <taxon>Viridiplantae</taxon>
        <taxon>Streptophyta</taxon>
        <taxon>Embryophyta</taxon>
        <taxon>Tracheophyta</taxon>
        <taxon>Spermatophyta</taxon>
        <taxon>Magnoliopsida</taxon>
        <taxon>eudicotyledons</taxon>
        <taxon>Gunneridae</taxon>
        <taxon>Pentapetalae</taxon>
        <taxon>rosids</taxon>
        <taxon>fabids</taxon>
        <taxon>Fagales</taxon>
        <taxon>Fagaceae</taxon>
        <taxon>Quercus</taxon>
    </lineage>
</organism>
<protein>
    <submittedName>
        <fullName evidence="7">Cysteine-rich receptor-like protein kinase 24</fullName>
    </submittedName>
</protein>
<keyword evidence="5" id="KW-0067">ATP-binding</keyword>
<evidence type="ECO:0000313" key="8">
    <source>
        <dbReference type="Proteomes" id="UP000237347"/>
    </source>
</evidence>
<keyword evidence="6" id="KW-1133">Transmembrane helix</keyword>
<evidence type="ECO:0000256" key="1">
    <source>
        <dbReference type="ARBA" id="ARBA00022527"/>
    </source>
</evidence>
<dbReference type="InterPro" id="IPR011009">
    <property type="entry name" value="Kinase-like_dom_sf"/>
</dbReference>
<feature type="transmembrane region" description="Helical" evidence="6">
    <location>
        <begin position="13"/>
        <end position="39"/>
    </location>
</feature>
<dbReference type="GO" id="GO:0042742">
    <property type="term" value="P:defense response to bacterium"/>
    <property type="evidence" value="ECO:0007669"/>
    <property type="project" value="TreeGrafter"/>
</dbReference>
<keyword evidence="2" id="KW-0808">Transferase</keyword>
<comment type="caution">
    <text evidence="7">The sequence shown here is derived from an EMBL/GenBank/DDBJ whole genome shotgun (WGS) entry which is preliminary data.</text>
</comment>
<dbReference type="GO" id="GO:0005886">
    <property type="term" value="C:plasma membrane"/>
    <property type="evidence" value="ECO:0007669"/>
    <property type="project" value="TreeGrafter"/>
</dbReference>
<name>A0AAW0LQJ4_QUESU</name>
<evidence type="ECO:0000256" key="4">
    <source>
        <dbReference type="ARBA" id="ARBA00022777"/>
    </source>
</evidence>